<gene>
    <name evidence="1" type="ORF">MiSe_24270</name>
</gene>
<sequence length="76" mass="8645">MAPEVSFPQLSAPPEIFERARSLKSVKNSKQIGQKLHCVSPELMIDYLAITRANYIDFFSIPKPRFVKINKLALVL</sequence>
<dbReference type="EMBL" id="BLAY01000032">
    <property type="protein sequence ID" value="GET37673.1"/>
    <property type="molecule type" value="Genomic_DNA"/>
</dbReference>
<evidence type="ECO:0000313" key="1">
    <source>
        <dbReference type="EMBL" id="GET37673.1"/>
    </source>
</evidence>
<protein>
    <submittedName>
        <fullName evidence="1">Uncharacterized protein</fullName>
    </submittedName>
</protein>
<reference evidence="1" key="1">
    <citation type="submission" date="2019-10" db="EMBL/GenBank/DDBJ databases">
        <title>Draft genome sequece of Microseira wollei NIES-4236.</title>
        <authorList>
            <person name="Yamaguchi H."/>
            <person name="Suzuki S."/>
            <person name="Kawachi M."/>
        </authorList>
    </citation>
    <scope>NUCLEOTIDE SEQUENCE</scope>
    <source>
        <strain evidence="1">NIES-4236</strain>
    </source>
</reference>
<keyword evidence="2" id="KW-1185">Reference proteome</keyword>
<proteinExistence type="predicted"/>
<organism evidence="1 2">
    <name type="scientific">Microseira wollei NIES-4236</name>
    <dbReference type="NCBI Taxonomy" id="2530354"/>
    <lineage>
        <taxon>Bacteria</taxon>
        <taxon>Bacillati</taxon>
        <taxon>Cyanobacteriota</taxon>
        <taxon>Cyanophyceae</taxon>
        <taxon>Oscillatoriophycideae</taxon>
        <taxon>Aerosakkonematales</taxon>
        <taxon>Aerosakkonemataceae</taxon>
        <taxon>Microseira</taxon>
    </lineage>
</organism>
<name>A0AAV3X5W7_9CYAN</name>
<evidence type="ECO:0000313" key="2">
    <source>
        <dbReference type="Proteomes" id="UP001050975"/>
    </source>
</evidence>
<dbReference type="Proteomes" id="UP001050975">
    <property type="component" value="Unassembled WGS sequence"/>
</dbReference>
<accession>A0AAV3X5W7</accession>
<dbReference type="AlphaFoldDB" id="A0AAV3X5W7"/>
<comment type="caution">
    <text evidence="1">The sequence shown here is derived from an EMBL/GenBank/DDBJ whole genome shotgun (WGS) entry which is preliminary data.</text>
</comment>